<evidence type="ECO:0000256" key="2">
    <source>
        <dbReference type="ARBA" id="ARBA00023117"/>
    </source>
</evidence>
<accession>A0ABP1FIT9</accession>
<evidence type="ECO:0000313" key="9">
    <source>
        <dbReference type="Proteomes" id="UP001497392"/>
    </source>
</evidence>
<dbReference type="PANTHER" id="PTHR45926">
    <property type="entry name" value="OSJNBA0053K19.4 PROTEIN"/>
    <property type="match status" value="1"/>
</dbReference>
<dbReference type="Pfam" id="PF17035">
    <property type="entry name" value="BET"/>
    <property type="match status" value="1"/>
</dbReference>
<dbReference type="PRINTS" id="PR00503">
    <property type="entry name" value="BROMODOMAIN"/>
</dbReference>
<dbReference type="Pfam" id="PF00439">
    <property type="entry name" value="Bromodomain"/>
    <property type="match status" value="1"/>
</dbReference>
<evidence type="ECO:0000256" key="1">
    <source>
        <dbReference type="ARBA" id="ARBA00023015"/>
    </source>
</evidence>
<keyword evidence="9" id="KW-1185">Reference proteome</keyword>
<dbReference type="SUPFAM" id="SSF47370">
    <property type="entry name" value="Bromodomain"/>
    <property type="match status" value="1"/>
</dbReference>
<feature type="compositionally biased region" description="Low complexity" evidence="5">
    <location>
        <begin position="258"/>
        <end position="268"/>
    </location>
</feature>
<dbReference type="InterPro" id="IPR027353">
    <property type="entry name" value="NET_dom"/>
</dbReference>
<dbReference type="InterPro" id="IPR036427">
    <property type="entry name" value="Bromodomain-like_sf"/>
</dbReference>
<dbReference type="PROSITE" id="PS51525">
    <property type="entry name" value="NET"/>
    <property type="match status" value="1"/>
</dbReference>
<evidence type="ECO:0000256" key="5">
    <source>
        <dbReference type="SAM" id="MobiDB-lite"/>
    </source>
</evidence>
<protein>
    <submittedName>
        <fullName evidence="8">G1797 protein</fullName>
    </submittedName>
</protein>
<evidence type="ECO:0000259" key="7">
    <source>
        <dbReference type="PROSITE" id="PS51525"/>
    </source>
</evidence>
<feature type="domain" description="Bromo" evidence="6">
    <location>
        <begin position="147"/>
        <end position="209"/>
    </location>
</feature>
<sequence length="382" mass="41991">MSTKYANVTLRLDNGSLIGPSGKLGGDPAGGTVLLPTDKAFSRGLLTVDQARHLELLLREMHSKAPSPAPLRSLPAVGHKHALDSAQVARGPNKAQRLDAGGSRAIKGEPSMGGGSVSHGRGDWQSTCTSILKKVEDQLGPQSLGIFNAPVDVKIYPDYPKFVDKPMDLGTIRGRLTKGIYRDPQEFCNDMRQVWENCFKFNKKDAFVGKIGSKADEKFEQLWAGSGYDQGGRRRRVTGGIAAHRYEPDLLEAEPKASLPRRTSSGGRSSRRELPRSASNKQQQQQQQQEDNRGEMPMALMQEMAESLGQMDETGMNDVLQIVRDCQDVDLTNADGEVELDFDLLKPVTLWKLYDFTQRTAQTANGVVDESDASEPESDDEF</sequence>
<keyword evidence="3" id="KW-0804">Transcription</keyword>
<dbReference type="Proteomes" id="UP001497392">
    <property type="component" value="Unassembled WGS sequence"/>
</dbReference>
<dbReference type="InterPro" id="IPR001487">
    <property type="entry name" value="Bromodomain"/>
</dbReference>
<evidence type="ECO:0000259" key="6">
    <source>
        <dbReference type="PROSITE" id="PS50014"/>
    </source>
</evidence>
<comment type="caution">
    <text evidence="8">The sequence shown here is derived from an EMBL/GenBank/DDBJ whole genome shotgun (WGS) entry which is preliminary data.</text>
</comment>
<name>A0ABP1FIT9_9CHLO</name>
<organism evidence="8 9">
    <name type="scientific">Coccomyxa viridis</name>
    <dbReference type="NCBI Taxonomy" id="1274662"/>
    <lineage>
        <taxon>Eukaryota</taxon>
        <taxon>Viridiplantae</taxon>
        <taxon>Chlorophyta</taxon>
        <taxon>core chlorophytes</taxon>
        <taxon>Trebouxiophyceae</taxon>
        <taxon>Trebouxiophyceae incertae sedis</taxon>
        <taxon>Coccomyxaceae</taxon>
        <taxon>Coccomyxa</taxon>
    </lineage>
</organism>
<gene>
    <name evidence="8" type="primary">g1797</name>
    <name evidence="8" type="ORF">VP750_LOCUS1534</name>
</gene>
<keyword evidence="1" id="KW-0805">Transcription regulation</keyword>
<evidence type="ECO:0000256" key="4">
    <source>
        <dbReference type="PROSITE-ProRule" id="PRU00035"/>
    </source>
</evidence>
<evidence type="ECO:0000256" key="3">
    <source>
        <dbReference type="ARBA" id="ARBA00023163"/>
    </source>
</evidence>
<feature type="domain" description="NET" evidence="7">
    <location>
        <begin position="286"/>
        <end position="368"/>
    </location>
</feature>
<dbReference type="EMBL" id="CAXHTA020000002">
    <property type="protein sequence ID" value="CAL5219875.1"/>
    <property type="molecule type" value="Genomic_DNA"/>
</dbReference>
<dbReference type="Gene3D" id="1.20.1270.220">
    <property type="match status" value="1"/>
</dbReference>
<keyword evidence="2 4" id="KW-0103">Bromodomain</keyword>
<feature type="region of interest" description="Disordered" evidence="5">
    <location>
        <begin position="361"/>
        <end position="382"/>
    </location>
</feature>
<feature type="region of interest" description="Disordered" evidence="5">
    <location>
        <begin position="248"/>
        <end position="293"/>
    </location>
</feature>
<dbReference type="CDD" id="cd04369">
    <property type="entry name" value="Bromodomain"/>
    <property type="match status" value="1"/>
</dbReference>
<proteinExistence type="predicted"/>
<dbReference type="InterPro" id="IPR038336">
    <property type="entry name" value="NET_sf"/>
</dbReference>
<evidence type="ECO:0000313" key="8">
    <source>
        <dbReference type="EMBL" id="CAL5219875.1"/>
    </source>
</evidence>
<dbReference type="SMART" id="SM00297">
    <property type="entry name" value="BROMO"/>
    <property type="match status" value="1"/>
</dbReference>
<reference evidence="8 9" key="1">
    <citation type="submission" date="2024-06" db="EMBL/GenBank/DDBJ databases">
        <authorList>
            <person name="Kraege A."/>
            <person name="Thomma B."/>
        </authorList>
    </citation>
    <scope>NUCLEOTIDE SEQUENCE [LARGE SCALE GENOMIC DNA]</scope>
</reference>
<dbReference type="PROSITE" id="PS50014">
    <property type="entry name" value="BROMODOMAIN_2"/>
    <property type="match status" value="1"/>
</dbReference>
<feature type="compositionally biased region" description="Acidic residues" evidence="5">
    <location>
        <begin position="369"/>
        <end position="382"/>
    </location>
</feature>
<dbReference type="Gene3D" id="1.20.920.10">
    <property type="entry name" value="Bromodomain-like"/>
    <property type="match status" value="1"/>
</dbReference>